<name>A0A1B9G3X2_9TREE</name>
<feature type="compositionally biased region" description="Basic and acidic residues" evidence="1">
    <location>
        <begin position="363"/>
        <end position="372"/>
    </location>
</feature>
<protein>
    <recommendedName>
        <fullName evidence="3">F-box domain-containing protein</fullName>
    </recommendedName>
</protein>
<accession>A0A1B9G3X2</accession>
<reference evidence="2" key="1">
    <citation type="submission" date="2013-07" db="EMBL/GenBank/DDBJ databases">
        <title>The Genome Sequence of Cryptococcus bestiolae CBS10118.</title>
        <authorList>
            <consortium name="The Broad Institute Genome Sequencing Platform"/>
            <person name="Cuomo C."/>
            <person name="Litvintseva A."/>
            <person name="Chen Y."/>
            <person name="Heitman J."/>
            <person name="Sun S."/>
            <person name="Springer D."/>
            <person name="Dromer F."/>
            <person name="Young S.K."/>
            <person name="Zeng Q."/>
            <person name="Gargeya S."/>
            <person name="Fitzgerald M."/>
            <person name="Abouelleil A."/>
            <person name="Alvarado L."/>
            <person name="Berlin A.M."/>
            <person name="Chapman S.B."/>
            <person name="Dewar J."/>
            <person name="Goldberg J."/>
            <person name="Griggs A."/>
            <person name="Gujja S."/>
            <person name="Hansen M."/>
            <person name="Howarth C."/>
            <person name="Imamovic A."/>
            <person name="Larimer J."/>
            <person name="McCowan C."/>
            <person name="Murphy C."/>
            <person name="Pearson M."/>
            <person name="Priest M."/>
            <person name="Roberts A."/>
            <person name="Saif S."/>
            <person name="Shea T."/>
            <person name="Sykes S."/>
            <person name="Wortman J."/>
            <person name="Nusbaum C."/>
            <person name="Birren B."/>
        </authorList>
    </citation>
    <scope>NUCLEOTIDE SEQUENCE [LARGE SCALE GENOMIC DNA]</scope>
    <source>
        <strain evidence="2">CBS 10118</strain>
    </source>
</reference>
<evidence type="ECO:0000313" key="2">
    <source>
        <dbReference type="EMBL" id="OCF25757.1"/>
    </source>
</evidence>
<evidence type="ECO:0008006" key="3">
    <source>
        <dbReference type="Google" id="ProtNLM"/>
    </source>
</evidence>
<evidence type="ECO:0000256" key="1">
    <source>
        <dbReference type="SAM" id="MobiDB-lite"/>
    </source>
</evidence>
<sequence>MPPHPTPARRRAITRLSINLGRLPLEVSHYIIEIIKARNDRPTILSLIRTCKKLYRICAPTLYEEIYLHEDNINDVLYGLQPAYDGSVIPTHCPDPMDDNDPFSRKYNLFRSVRFLIISDLMAFEALLKVTDDCWGPYDSKEPIMDFLGDLITLSIGPCVFLEMEMDDPWEWEHVLGRLGGLSPTIALCYDTGEETLSYSTSIILRDSLADTYTDTLSMHVLDLDGVNLDKYEIKNVQIFFIQTKEIEDRYLREMYPQYQEETIKSFMTRHFDPQAPRLVKSHLLKIFIWFVLKKDHADSHAQFISFVGLHSRIKTIQFHNVIYCDNKKKIKRQTKITDWITRTRITEHNQRTMVKAPHLLKERPDADESSRHGVHAGTSRPQVEKNHELRLSRLPTWIVDLFEQQEKLDRIADMVEFWHSGHGQCDGCGRR</sequence>
<organism evidence="2">
    <name type="scientific">Kwoniella bestiolae CBS 10118</name>
    <dbReference type="NCBI Taxonomy" id="1296100"/>
    <lineage>
        <taxon>Eukaryota</taxon>
        <taxon>Fungi</taxon>
        <taxon>Dikarya</taxon>
        <taxon>Basidiomycota</taxon>
        <taxon>Agaricomycotina</taxon>
        <taxon>Tremellomycetes</taxon>
        <taxon>Tremellales</taxon>
        <taxon>Cryptococcaceae</taxon>
        <taxon>Kwoniella</taxon>
    </lineage>
</organism>
<dbReference type="OrthoDB" id="10473879at2759"/>
<dbReference type="VEuPathDB" id="FungiDB:I302_03430"/>
<dbReference type="EMBL" id="KI894020">
    <property type="protein sequence ID" value="OCF25757.1"/>
    <property type="molecule type" value="Genomic_DNA"/>
</dbReference>
<dbReference type="AlphaFoldDB" id="A0A1B9G3X2"/>
<reference evidence="2" key="2">
    <citation type="submission" date="2014-01" db="EMBL/GenBank/DDBJ databases">
        <title>Evolution of pathogenesis and genome organization in the Tremellales.</title>
        <authorList>
            <person name="Cuomo C."/>
            <person name="Litvintseva A."/>
            <person name="Heitman J."/>
            <person name="Chen Y."/>
            <person name="Sun S."/>
            <person name="Springer D."/>
            <person name="Dromer F."/>
            <person name="Young S."/>
            <person name="Zeng Q."/>
            <person name="Chapman S."/>
            <person name="Gujja S."/>
            <person name="Saif S."/>
            <person name="Birren B."/>
        </authorList>
    </citation>
    <scope>NUCLEOTIDE SEQUENCE</scope>
    <source>
        <strain evidence="2">CBS 10118</strain>
    </source>
</reference>
<proteinExistence type="predicted"/>
<feature type="region of interest" description="Disordered" evidence="1">
    <location>
        <begin position="363"/>
        <end position="386"/>
    </location>
</feature>
<gene>
    <name evidence="2" type="ORF">I302_03430</name>
</gene>